<dbReference type="EMBL" id="JAGYWB010000018">
    <property type="protein sequence ID" value="KAI0493191.1"/>
    <property type="molecule type" value="Genomic_DNA"/>
</dbReference>
<dbReference type="FunFam" id="3.30.70.270:FF:000020">
    <property type="entry name" value="Transposon Tf2-6 polyprotein-like Protein"/>
    <property type="match status" value="1"/>
</dbReference>
<dbReference type="GO" id="GO:0003824">
    <property type="term" value="F:catalytic activity"/>
    <property type="evidence" value="ECO:0007669"/>
    <property type="project" value="UniProtKB-KW"/>
</dbReference>
<keyword evidence="4" id="KW-1185">Reference proteome</keyword>
<name>A0A8T3AB31_DENNO</name>
<dbReference type="Pfam" id="PF17919">
    <property type="entry name" value="RT_RNaseH_2"/>
    <property type="match status" value="1"/>
</dbReference>
<keyword evidence="1" id="KW-0511">Multifunctional enzyme</keyword>
<comment type="caution">
    <text evidence="3">The sequence shown here is derived from an EMBL/GenBank/DDBJ whole genome shotgun (WGS) entry which is preliminary data.</text>
</comment>
<dbReference type="OrthoDB" id="777296at2759"/>
<dbReference type="InterPro" id="IPR043128">
    <property type="entry name" value="Rev_trsase/Diguanyl_cyclase"/>
</dbReference>
<reference evidence="3" key="1">
    <citation type="journal article" date="2022" name="Front. Genet.">
        <title>Chromosome-Scale Assembly of the Dendrobium nobile Genome Provides Insights Into the Molecular Mechanism of the Biosynthesis of the Medicinal Active Ingredient of Dendrobium.</title>
        <authorList>
            <person name="Xu Q."/>
            <person name="Niu S.-C."/>
            <person name="Li K.-L."/>
            <person name="Zheng P.-J."/>
            <person name="Zhang X.-J."/>
            <person name="Jia Y."/>
            <person name="Liu Y."/>
            <person name="Niu Y.-X."/>
            <person name="Yu L.-H."/>
            <person name="Chen D.-F."/>
            <person name="Zhang G.-Q."/>
        </authorList>
    </citation>
    <scope>NUCLEOTIDE SEQUENCE</scope>
    <source>
        <tissue evidence="3">Leaf</tissue>
    </source>
</reference>
<dbReference type="FunFam" id="3.10.20.370:FF:000001">
    <property type="entry name" value="Retrovirus-related Pol polyprotein from transposon 17.6-like protein"/>
    <property type="match status" value="1"/>
</dbReference>
<dbReference type="PANTHER" id="PTHR37984:SF5">
    <property type="entry name" value="PROTEIN NYNRIN-LIKE"/>
    <property type="match status" value="1"/>
</dbReference>
<evidence type="ECO:0000256" key="1">
    <source>
        <dbReference type="ARBA" id="ARBA00023268"/>
    </source>
</evidence>
<feature type="domain" description="Reverse transcriptase/retrotransposon-derived protein RNase H-like" evidence="2">
    <location>
        <begin position="74"/>
        <end position="167"/>
    </location>
</feature>
<protein>
    <recommendedName>
        <fullName evidence="2">Reverse transcriptase/retrotransposon-derived protein RNase H-like domain-containing protein</fullName>
    </recommendedName>
</protein>
<evidence type="ECO:0000259" key="2">
    <source>
        <dbReference type="Pfam" id="PF17919"/>
    </source>
</evidence>
<dbReference type="SUPFAM" id="SSF56672">
    <property type="entry name" value="DNA/RNA polymerases"/>
    <property type="match status" value="1"/>
</dbReference>
<dbReference type="InterPro" id="IPR041577">
    <property type="entry name" value="RT_RNaseH_2"/>
</dbReference>
<evidence type="ECO:0000313" key="3">
    <source>
        <dbReference type="EMBL" id="KAI0493191.1"/>
    </source>
</evidence>
<dbReference type="CDD" id="cd09274">
    <property type="entry name" value="RNase_HI_RT_Ty3"/>
    <property type="match status" value="1"/>
</dbReference>
<dbReference type="InterPro" id="IPR050951">
    <property type="entry name" value="Retrovirus_Pol_polyprotein"/>
</dbReference>
<dbReference type="InterPro" id="IPR043502">
    <property type="entry name" value="DNA/RNA_pol_sf"/>
</dbReference>
<gene>
    <name evidence="3" type="ORF">KFK09_027467</name>
</gene>
<sequence length="184" mass="21025">MDSKIEFLGFVVSASGIEADPRKIEVIVNWPIPQSFTEVRRFHGLASFYRRFIKNFSSIATPITEILKSEPFIWSSSAQSSFKLLKKAITASPILSLPNFNKVFEVECDASNVGIGAALSQDGHPIAFFSEKLNEARQKYSTYDKEFYALVRALHHWNHYLLAKDFVLYTDHEALRFLNSQKKN</sequence>
<dbReference type="Gene3D" id="3.30.70.270">
    <property type="match status" value="1"/>
</dbReference>
<proteinExistence type="predicted"/>
<accession>A0A8T3AB31</accession>
<dbReference type="AlphaFoldDB" id="A0A8T3AB31"/>
<dbReference type="PANTHER" id="PTHR37984">
    <property type="entry name" value="PROTEIN CBG26694"/>
    <property type="match status" value="1"/>
</dbReference>
<dbReference type="SMR" id="A0A8T3AB31"/>
<evidence type="ECO:0000313" key="4">
    <source>
        <dbReference type="Proteomes" id="UP000829196"/>
    </source>
</evidence>
<organism evidence="3 4">
    <name type="scientific">Dendrobium nobile</name>
    <name type="common">Orchid</name>
    <dbReference type="NCBI Taxonomy" id="94219"/>
    <lineage>
        <taxon>Eukaryota</taxon>
        <taxon>Viridiplantae</taxon>
        <taxon>Streptophyta</taxon>
        <taxon>Embryophyta</taxon>
        <taxon>Tracheophyta</taxon>
        <taxon>Spermatophyta</taxon>
        <taxon>Magnoliopsida</taxon>
        <taxon>Liliopsida</taxon>
        <taxon>Asparagales</taxon>
        <taxon>Orchidaceae</taxon>
        <taxon>Epidendroideae</taxon>
        <taxon>Malaxideae</taxon>
        <taxon>Dendrobiinae</taxon>
        <taxon>Dendrobium</taxon>
    </lineage>
</organism>
<dbReference type="Proteomes" id="UP000829196">
    <property type="component" value="Unassembled WGS sequence"/>
</dbReference>